<feature type="chain" id="PRO_5044200436" evidence="1">
    <location>
        <begin position="32"/>
        <end position="165"/>
    </location>
</feature>
<dbReference type="AlphaFoldDB" id="A0AB39RJQ8"/>
<reference evidence="2" key="1">
    <citation type="submission" date="2024-07" db="EMBL/GenBank/DDBJ databases">
        <authorList>
            <person name="Yu S.T."/>
        </authorList>
    </citation>
    <scope>NUCLEOTIDE SEQUENCE</scope>
    <source>
        <strain evidence="2">R41</strain>
    </source>
</reference>
<evidence type="ECO:0000256" key="1">
    <source>
        <dbReference type="SAM" id="SignalP"/>
    </source>
</evidence>
<evidence type="ECO:0000313" key="2">
    <source>
        <dbReference type="EMBL" id="XDQ54337.1"/>
    </source>
</evidence>
<feature type="signal peptide" evidence="1">
    <location>
        <begin position="1"/>
        <end position="31"/>
    </location>
</feature>
<proteinExistence type="predicted"/>
<organism evidence="2">
    <name type="scientific">Streptomyces sp. R41</name>
    <dbReference type="NCBI Taxonomy" id="3238632"/>
    <lineage>
        <taxon>Bacteria</taxon>
        <taxon>Bacillati</taxon>
        <taxon>Actinomycetota</taxon>
        <taxon>Actinomycetes</taxon>
        <taxon>Kitasatosporales</taxon>
        <taxon>Streptomycetaceae</taxon>
        <taxon>Streptomyces</taxon>
    </lineage>
</organism>
<protein>
    <submittedName>
        <fullName evidence="2">Uncharacterized protein</fullName>
    </submittedName>
</protein>
<dbReference type="RefSeq" id="WP_369247557.1">
    <property type="nucleotide sequence ID" value="NZ_CP163443.1"/>
</dbReference>
<sequence>MNKAIRMRLMSGAATAFAAGALVLTAAPAHATSSSTSVGIPGGNKISINAWHCGFYVTACDWKASTKMSGTNPRKAKWIQNRTELAAHGISVSITISKNPEATLTMKSRSLGEVRWKNTNANISDTYGQMKPGGTTTYVSTKSCGSAQVTSSIKVSEKCAYAGAA</sequence>
<dbReference type="EMBL" id="CP163443">
    <property type="protein sequence ID" value="XDQ54337.1"/>
    <property type="molecule type" value="Genomic_DNA"/>
</dbReference>
<gene>
    <name evidence="2" type="ORF">AB5J53_23015</name>
</gene>
<keyword evidence="1" id="KW-0732">Signal</keyword>
<dbReference type="InterPro" id="IPR006311">
    <property type="entry name" value="TAT_signal"/>
</dbReference>
<dbReference type="PROSITE" id="PS51318">
    <property type="entry name" value="TAT"/>
    <property type="match status" value="1"/>
</dbReference>
<name>A0AB39RJQ8_9ACTN</name>
<accession>A0AB39RJQ8</accession>